<feature type="compositionally biased region" description="Basic residues" evidence="1">
    <location>
        <begin position="37"/>
        <end position="47"/>
    </location>
</feature>
<evidence type="ECO:0000313" key="3">
    <source>
        <dbReference type="Proteomes" id="UP000054630"/>
    </source>
</evidence>
<feature type="region of interest" description="Disordered" evidence="1">
    <location>
        <begin position="15"/>
        <end position="53"/>
    </location>
</feature>
<reference evidence="2 3" key="1">
    <citation type="submission" date="2015-01" db="EMBL/GenBank/DDBJ databases">
        <title>Evolution of Trichinella species and genotypes.</title>
        <authorList>
            <person name="Korhonen P.K."/>
            <person name="Edoardo P."/>
            <person name="Giuseppe L.R."/>
            <person name="Gasser R.B."/>
        </authorList>
    </citation>
    <scope>NUCLEOTIDE SEQUENCE [LARGE SCALE GENOMIC DNA]</scope>
    <source>
        <strain evidence="2">ISS37</strain>
    </source>
</reference>
<evidence type="ECO:0000313" key="2">
    <source>
        <dbReference type="EMBL" id="KRX18159.1"/>
    </source>
</evidence>
<evidence type="ECO:0000256" key="1">
    <source>
        <dbReference type="SAM" id="MobiDB-lite"/>
    </source>
</evidence>
<accession>A0A0V0RUU5</accession>
<organism evidence="2 3">
    <name type="scientific">Trichinella nelsoni</name>
    <dbReference type="NCBI Taxonomy" id="6336"/>
    <lineage>
        <taxon>Eukaryota</taxon>
        <taxon>Metazoa</taxon>
        <taxon>Ecdysozoa</taxon>
        <taxon>Nematoda</taxon>
        <taxon>Enoplea</taxon>
        <taxon>Dorylaimia</taxon>
        <taxon>Trichinellida</taxon>
        <taxon>Trichinellidae</taxon>
        <taxon>Trichinella</taxon>
    </lineage>
</organism>
<dbReference type="EMBL" id="JYDL01000077">
    <property type="protein sequence ID" value="KRX18159.1"/>
    <property type="molecule type" value="Genomic_DNA"/>
</dbReference>
<sequence length="92" mass="10260">MRSLFAPRSQLNVWSSGGTNSASVTSDNTTPASDRPHAKRAANRHLRDKSDNTETFDTKLKYKLYFQQHSVSNLLDLASSRHIGHVCRLCGT</sequence>
<dbReference type="Proteomes" id="UP000054630">
    <property type="component" value="Unassembled WGS sequence"/>
</dbReference>
<dbReference type="AlphaFoldDB" id="A0A0V0RUU5"/>
<dbReference type="OrthoDB" id="10313465at2759"/>
<name>A0A0V0RUU5_9BILA</name>
<protein>
    <submittedName>
        <fullName evidence="2">Uncharacterized protein</fullName>
    </submittedName>
</protein>
<comment type="caution">
    <text evidence="2">The sequence shown here is derived from an EMBL/GenBank/DDBJ whole genome shotgun (WGS) entry which is preliminary data.</text>
</comment>
<proteinExistence type="predicted"/>
<keyword evidence="3" id="KW-1185">Reference proteome</keyword>
<feature type="compositionally biased region" description="Polar residues" evidence="1">
    <location>
        <begin position="15"/>
        <end position="32"/>
    </location>
</feature>
<gene>
    <name evidence="2" type="ORF">T07_12517</name>
</gene>